<evidence type="ECO:0000256" key="11">
    <source>
        <dbReference type="ARBA" id="ARBA00024803"/>
    </source>
</evidence>
<evidence type="ECO:0000256" key="12">
    <source>
        <dbReference type="SAM" id="Phobius"/>
    </source>
</evidence>
<evidence type="ECO:0000313" key="13">
    <source>
        <dbReference type="EMBL" id="KAF6025762.1"/>
    </source>
</evidence>
<evidence type="ECO:0000256" key="10">
    <source>
        <dbReference type="ARBA" id="ARBA00023273"/>
    </source>
</evidence>
<keyword evidence="5 12" id="KW-0812">Transmembrane</keyword>
<evidence type="ECO:0000313" key="14">
    <source>
        <dbReference type="Proteomes" id="UP000593567"/>
    </source>
</evidence>
<dbReference type="EMBL" id="VXIV02002437">
    <property type="protein sequence ID" value="KAF6025762.1"/>
    <property type="molecule type" value="Genomic_DNA"/>
</dbReference>
<evidence type="ECO:0000256" key="7">
    <source>
        <dbReference type="ARBA" id="ARBA00023069"/>
    </source>
</evidence>
<gene>
    <name evidence="13" type="ORF">EB796_016013</name>
</gene>
<dbReference type="Pfam" id="PF10149">
    <property type="entry name" value="TM231"/>
    <property type="match status" value="1"/>
</dbReference>
<evidence type="ECO:0000256" key="2">
    <source>
        <dbReference type="ARBA" id="ARBA00009082"/>
    </source>
</evidence>
<dbReference type="GO" id="GO:0060170">
    <property type="term" value="C:ciliary membrane"/>
    <property type="evidence" value="ECO:0007669"/>
    <property type="project" value="UniProtKB-SubCell"/>
</dbReference>
<comment type="subcellular location">
    <subcellularLocation>
        <location evidence="1">Cell projection</location>
        <location evidence="1">Cilium membrane</location>
        <topology evidence="1">Multi-pass membrane protein</topology>
    </subcellularLocation>
</comment>
<evidence type="ECO:0000256" key="8">
    <source>
        <dbReference type="ARBA" id="ARBA00023136"/>
    </source>
</evidence>
<dbReference type="AlphaFoldDB" id="A0A7J7JHE4"/>
<keyword evidence="9" id="KW-0325">Glycoprotein</keyword>
<keyword evidence="7" id="KW-0969">Cilium</keyword>
<accession>A0A7J7JHE4</accession>
<evidence type="ECO:0000256" key="3">
    <source>
        <dbReference type="ARBA" id="ARBA00015087"/>
    </source>
</evidence>
<comment type="function">
    <text evidence="11">Transmembrane component of the tectonic-like complex, a complex localized at the transition zone of primary cilia and acting as a barrier that prevents diffusion of transmembrane proteins between the cilia and plasma membranes. Required for ciliogenesis and sonic hedgehog/SHH signaling.</text>
</comment>
<reference evidence="13" key="1">
    <citation type="submission" date="2020-06" db="EMBL/GenBank/DDBJ databases">
        <title>Draft genome of Bugula neritina, a colonial animal packing powerful symbionts and potential medicines.</title>
        <authorList>
            <person name="Rayko M."/>
        </authorList>
    </citation>
    <scope>NUCLEOTIDE SEQUENCE [LARGE SCALE GENOMIC DNA]</scope>
    <source>
        <strain evidence="13">Kwan_BN1</strain>
    </source>
</reference>
<dbReference type="InterPro" id="IPR019306">
    <property type="entry name" value="TMEM231"/>
</dbReference>
<keyword evidence="8 12" id="KW-0472">Membrane</keyword>
<dbReference type="GO" id="GO:0035869">
    <property type="term" value="C:ciliary transition zone"/>
    <property type="evidence" value="ECO:0007669"/>
    <property type="project" value="TreeGrafter"/>
</dbReference>
<sequence>MQLEIAQFVSEYPIWTSGRPKGDRFKVSATIRYPEERILHHTGFWQMFKYAVVQYIAVVVVFVYVSERLKRFVFSHQLINTVAIKPYKNS</sequence>
<name>A0A7J7JHE4_BUGNE</name>
<dbReference type="GO" id="GO:0032880">
    <property type="term" value="P:regulation of protein localization"/>
    <property type="evidence" value="ECO:0007669"/>
    <property type="project" value="TreeGrafter"/>
</dbReference>
<evidence type="ECO:0000256" key="1">
    <source>
        <dbReference type="ARBA" id="ARBA00004272"/>
    </source>
</evidence>
<organism evidence="13 14">
    <name type="scientific">Bugula neritina</name>
    <name type="common">Brown bryozoan</name>
    <name type="synonym">Sertularia neritina</name>
    <dbReference type="NCBI Taxonomy" id="10212"/>
    <lineage>
        <taxon>Eukaryota</taxon>
        <taxon>Metazoa</taxon>
        <taxon>Spiralia</taxon>
        <taxon>Lophotrochozoa</taxon>
        <taxon>Bryozoa</taxon>
        <taxon>Gymnolaemata</taxon>
        <taxon>Cheilostomatida</taxon>
        <taxon>Flustrina</taxon>
        <taxon>Buguloidea</taxon>
        <taxon>Bugulidae</taxon>
        <taxon>Bugula</taxon>
    </lineage>
</organism>
<feature type="transmembrane region" description="Helical" evidence="12">
    <location>
        <begin position="47"/>
        <end position="65"/>
    </location>
</feature>
<keyword evidence="4" id="KW-1003">Cell membrane</keyword>
<dbReference type="GO" id="GO:0060271">
    <property type="term" value="P:cilium assembly"/>
    <property type="evidence" value="ECO:0007669"/>
    <property type="project" value="TreeGrafter"/>
</dbReference>
<keyword evidence="10" id="KW-0966">Cell projection</keyword>
<evidence type="ECO:0000256" key="5">
    <source>
        <dbReference type="ARBA" id="ARBA00022692"/>
    </source>
</evidence>
<evidence type="ECO:0000256" key="9">
    <source>
        <dbReference type="ARBA" id="ARBA00023180"/>
    </source>
</evidence>
<proteinExistence type="inferred from homology"/>
<dbReference type="OrthoDB" id="426438at2759"/>
<evidence type="ECO:0000256" key="6">
    <source>
        <dbReference type="ARBA" id="ARBA00022989"/>
    </source>
</evidence>
<keyword evidence="6 12" id="KW-1133">Transmembrane helix</keyword>
<dbReference type="PANTHER" id="PTHR14605">
    <property type="entry name" value="CHST5 PROTEIN"/>
    <property type="match status" value="1"/>
</dbReference>
<comment type="similarity">
    <text evidence="2">Belongs to the TMEM231 family.</text>
</comment>
<keyword evidence="14" id="KW-1185">Reference proteome</keyword>
<dbReference type="PANTHER" id="PTHR14605:SF1">
    <property type="entry name" value="TRANSMEMBRANE PROTEIN 231"/>
    <property type="match status" value="1"/>
</dbReference>
<evidence type="ECO:0000256" key="4">
    <source>
        <dbReference type="ARBA" id="ARBA00022475"/>
    </source>
</evidence>
<protein>
    <recommendedName>
        <fullName evidence="3">Transmembrane protein 231</fullName>
    </recommendedName>
</protein>
<comment type="caution">
    <text evidence="13">The sequence shown here is derived from an EMBL/GenBank/DDBJ whole genome shotgun (WGS) entry which is preliminary data.</text>
</comment>
<dbReference type="Proteomes" id="UP000593567">
    <property type="component" value="Unassembled WGS sequence"/>
</dbReference>